<accession>A0A3D4S5M6</accession>
<sequence>MAIICFDFGGTAVKCGCYSQQVLVDKGVFKTPSSWQEMKSKLKKIYDHYDCHQTQYGGIEGIAISAPGSVDSSKGVIEGISAIPYIHHFPIVTELKDWFSKPVAIENDANCAALAEMSAGSAKDAQTAAFFIIGSGIGGAICINRKLVKGSHLFGGEFGYFLANKTRTVSETASPVALARAYATEKKIETAFSGKDLFRLADTGNYDAQVKVDQFYETISRTMHTVSLVIDPEVIVIGGGISSRKEILKPLEKRLNELLKISKAQGLDVSVKLAEFGQDANLIGAVAHFKETMSQS</sequence>
<dbReference type="Proteomes" id="UP000262195">
    <property type="component" value="Unassembled WGS sequence"/>
</dbReference>
<dbReference type="STRING" id="1121105.GCA_000421665_01272"/>
<evidence type="ECO:0000313" key="2">
    <source>
        <dbReference type="EMBL" id="HCS93251.1"/>
    </source>
</evidence>
<comment type="caution">
    <text evidence="2">The sequence shown here is derived from an EMBL/GenBank/DDBJ whole genome shotgun (WGS) entry which is preliminary data.</text>
</comment>
<dbReference type="InterPro" id="IPR000600">
    <property type="entry name" value="ROK"/>
</dbReference>
<dbReference type="EMBL" id="DQHO01000006">
    <property type="protein sequence ID" value="HCS93251.1"/>
    <property type="molecule type" value="Genomic_DNA"/>
</dbReference>
<comment type="similarity">
    <text evidence="1">Belongs to the ROK (NagC/XylR) family.</text>
</comment>
<dbReference type="SUPFAM" id="SSF53067">
    <property type="entry name" value="Actin-like ATPase domain"/>
    <property type="match status" value="1"/>
</dbReference>
<dbReference type="Gene3D" id="3.30.420.40">
    <property type="match status" value="2"/>
</dbReference>
<dbReference type="Pfam" id="PF00480">
    <property type="entry name" value="ROK"/>
    <property type="match status" value="1"/>
</dbReference>
<reference evidence="2 3" key="1">
    <citation type="journal article" date="2018" name="Nat. Biotechnol.">
        <title>A standardized bacterial taxonomy based on genome phylogeny substantially revises the tree of life.</title>
        <authorList>
            <person name="Parks D.H."/>
            <person name="Chuvochina M."/>
            <person name="Waite D.W."/>
            <person name="Rinke C."/>
            <person name="Skarshewski A."/>
            <person name="Chaumeil P.A."/>
            <person name="Hugenholtz P."/>
        </authorList>
    </citation>
    <scope>NUCLEOTIDE SEQUENCE [LARGE SCALE GENOMIC DNA]</scope>
    <source>
        <strain evidence="2">UBA11306</strain>
    </source>
</reference>
<dbReference type="InterPro" id="IPR043129">
    <property type="entry name" value="ATPase_NBD"/>
</dbReference>
<dbReference type="PANTHER" id="PTHR18964">
    <property type="entry name" value="ROK (REPRESSOR, ORF, KINASE) FAMILY"/>
    <property type="match status" value="1"/>
</dbReference>
<evidence type="ECO:0000313" key="3">
    <source>
        <dbReference type="Proteomes" id="UP000262195"/>
    </source>
</evidence>
<organism evidence="2 3">
    <name type="scientific">Bavariicoccus seileri</name>
    <dbReference type="NCBI Taxonomy" id="549685"/>
    <lineage>
        <taxon>Bacteria</taxon>
        <taxon>Bacillati</taxon>
        <taxon>Bacillota</taxon>
        <taxon>Bacilli</taxon>
        <taxon>Lactobacillales</taxon>
        <taxon>Enterococcaceae</taxon>
        <taxon>Bavariicoccus</taxon>
    </lineage>
</organism>
<protein>
    <submittedName>
        <fullName evidence="2">ROK family protein</fullName>
    </submittedName>
</protein>
<name>A0A3D4S5M6_9ENTE</name>
<gene>
    <name evidence="2" type="ORF">DIW15_00900</name>
</gene>
<dbReference type="AlphaFoldDB" id="A0A3D4S5M6"/>
<evidence type="ECO:0000256" key="1">
    <source>
        <dbReference type="ARBA" id="ARBA00006479"/>
    </source>
</evidence>
<proteinExistence type="inferred from homology"/>
<dbReference type="CDD" id="cd24152">
    <property type="entry name" value="ASKHA_NBD_ROK-like"/>
    <property type="match status" value="1"/>
</dbReference>
<dbReference type="PANTHER" id="PTHR18964:SF170">
    <property type="entry name" value="SUGAR KINASE"/>
    <property type="match status" value="1"/>
</dbReference>